<feature type="compositionally biased region" description="Basic residues" evidence="1">
    <location>
        <begin position="91"/>
        <end position="115"/>
    </location>
</feature>
<feature type="signal peptide" evidence="2">
    <location>
        <begin position="1"/>
        <end position="21"/>
    </location>
</feature>
<evidence type="ECO:0000256" key="2">
    <source>
        <dbReference type="SAM" id="SignalP"/>
    </source>
</evidence>
<name>A0AA91Z7R7_9GAMM</name>
<evidence type="ECO:0000313" key="5">
    <source>
        <dbReference type="Proteomes" id="UP000243750"/>
    </source>
</evidence>
<evidence type="ECO:0000313" key="6">
    <source>
        <dbReference type="Proteomes" id="UP000344571"/>
    </source>
</evidence>
<keyword evidence="2" id="KW-0732">Signal</keyword>
<organism evidence="3 5">
    <name type="scientific">Halopseudomonas pelagia</name>
    <dbReference type="NCBI Taxonomy" id="553151"/>
    <lineage>
        <taxon>Bacteria</taxon>
        <taxon>Pseudomonadati</taxon>
        <taxon>Pseudomonadota</taxon>
        <taxon>Gammaproteobacteria</taxon>
        <taxon>Pseudomonadales</taxon>
        <taxon>Pseudomonadaceae</taxon>
        <taxon>Halopseudomonas</taxon>
    </lineage>
</organism>
<dbReference type="EMBL" id="CP033116">
    <property type="protein sequence ID" value="QFY57083.1"/>
    <property type="molecule type" value="Genomic_DNA"/>
</dbReference>
<evidence type="ECO:0008006" key="7">
    <source>
        <dbReference type="Google" id="ProtNLM"/>
    </source>
</evidence>
<keyword evidence="6" id="KW-1185">Reference proteome</keyword>
<accession>A0AA91Z7R7</accession>
<protein>
    <recommendedName>
        <fullName evidence="7">Lipoprotein</fullName>
    </recommendedName>
</protein>
<feature type="compositionally biased region" description="Polar residues" evidence="1">
    <location>
        <begin position="166"/>
        <end position="175"/>
    </location>
</feature>
<dbReference type="EMBL" id="NWMT01000023">
    <property type="protein sequence ID" value="PCD01177.1"/>
    <property type="molecule type" value="Genomic_DNA"/>
</dbReference>
<proteinExistence type="predicted"/>
<sequence length="198" mass="23998">MNILRSVALVGISTLVLSACANNPYASPRESAHHGGYKQGVYVQHPQAYQSQPRVIVVQQPHRQLYSQGSRVYGQTGQVQQYNYYPGHQHQQPRYHQQRPQHYQHPRYSQKPKYNKYRDPRPQHQRPNHQRYEQYQRPDYSSQQRQYRSQRIPKLETWNQNRERITQQPQRQYYQKSPRENHNRNYGGGIRQQRSERY</sequence>
<evidence type="ECO:0000313" key="3">
    <source>
        <dbReference type="EMBL" id="PCD01177.1"/>
    </source>
</evidence>
<evidence type="ECO:0000313" key="4">
    <source>
        <dbReference type="EMBL" id="QFY57083.1"/>
    </source>
</evidence>
<feature type="compositionally biased region" description="Low complexity" evidence="1">
    <location>
        <begin position="137"/>
        <end position="150"/>
    </location>
</feature>
<dbReference type="RefSeq" id="WP_143520255.1">
    <property type="nucleotide sequence ID" value="NZ_CP033116.1"/>
</dbReference>
<dbReference type="Proteomes" id="UP000344571">
    <property type="component" value="Chromosome"/>
</dbReference>
<feature type="region of interest" description="Disordered" evidence="1">
    <location>
        <begin position="88"/>
        <end position="198"/>
    </location>
</feature>
<dbReference type="AlphaFoldDB" id="A0AA91Z7R7"/>
<evidence type="ECO:0000256" key="1">
    <source>
        <dbReference type="SAM" id="MobiDB-lite"/>
    </source>
</evidence>
<reference evidence="4 6" key="2">
    <citation type="submission" date="2018-10" db="EMBL/GenBank/DDBJ databases">
        <title>Complete genome sequence of Pseudomonas pelagia strain Kongs-67.</title>
        <authorList>
            <person name="Sinha R.K."/>
            <person name="Krishnan K."/>
        </authorList>
    </citation>
    <scope>NUCLEOTIDE SEQUENCE [LARGE SCALE GENOMIC DNA]</scope>
    <source>
        <strain evidence="4 6">Kongs-67</strain>
    </source>
</reference>
<reference evidence="3 5" key="1">
    <citation type="submission" date="2017-09" db="EMBL/GenBank/DDBJ databases">
        <title>Bacterial and phytoplankton interrelationship in Kongsfjorden, an Arctic fjord.</title>
        <authorList>
            <person name="Sinha R."/>
            <person name="Krishnan K."/>
        </authorList>
    </citation>
    <scope>NUCLEOTIDE SEQUENCE [LARGE SCALE GENOMIC DNA]</scope>
    <source>
        <strain evidence="3 5">58</strain>
    </source>
</reference>
<dbReference type="PROSITE" id="PS51257">
    <property type="entry name" value="PROKAR_LIPOPROTEIN"/>
    <property type="match status" value="1"/>
</dbReference>
<dbReference type="Proteomes" id="UP000243750">
    <property type="component" value="Unassembled WGS sequence"/>
</dbReference>
<gene>
    <name evidence="3" type="ORF">CO192_01695</name>
    <name evidence="4" type="ORF">EAO82_12350</name>
</gene>
<feature type="chain" id="PRO_5041731094" description="Lipoprotein" evidence="2">
    <location>
        <begin position="22"/>
        <end position="198"/>
    </location>
</feature>